<keyword evidence="2" id="KW-0732">Signal</keyword>
<dbReference type="Proteomes" id="UP000579647">
    <property type="component" value="Unassembled WGS sequence"/>
</dbReference>
<name>A0A840WCB8_9ACTN</name>
<dbReference type="AlphaFoldDB" id="A0A840WCB8"/>
<feature type="chain" id="PRO_5032507579" description="Parallel beta helix pectate lyase-like protein" evidence="2">
    <location>
        <begin position="30"/>
        <end position="410"/>
    </location>
</feature>
<dbReference type="EMBL" id="JACHDO010000001">
    <property type="protein sequence ID" value="MBB5489665.1"/>
    <property type="molecule type" value="Genomic_DNA"/>
</dbReference>
<comment type="caution">
    <text evidence="3">The sequence shown here is derived from an EMBL/GenBank/DDBJ whole genome shotgun (WGS) entry which is preliminary data.</text>
</comment>
<evidence type="ECO:0000313" key="3">
    <source>
        <dbReference type="EMBL" id="MBB5489665.1"/>
    </source>
</evidence>
<proteinExistence type="predicted"/>
<sequence length="410" mass="42088">MRSHSNRTRPRWAPPTAALAVLAGLGVAAASLVPSAPPPEPELQRASEGASTAAEAPVGAASRCGAGSYDAEAELDGATWTVRNGGEAVHEGSDMLAAMRAAVDSLDPGRTTQESVVVRGSGTVPADASLDLPSHTSFEVCGTIDAVGAVGANHAVVRIRHVQDVSVPHLSLSGSPYFGVFVQSAQGVHFGQVDLSMSGGHGMRVDSRDNDAVRQARDISIDDIRVSGTDNHGVETYGVDGFTVGTVTARDTGYSGLLLNDTENADIGLVDAENAGAGTGYAAFRMANRNGRVGDAYPANIRVGEVRARGGGRGVFCVSESGGAVIERVDISGTGGNAVLIENCHNVTLAGGTVEGPGDIRIAARDEFANTSGITLANLTVVDTSIDERPCAEGTVLRNITWRGSQDNTC</sequence>
<dbReference type="RefSeq" id="WP_184362074.1">
    <property type="nucleotide sequence ID" value="NZ_BAAAKM010000014.1"/>
</dbReference>
<evidence type="ECO:0008006" key="5">
    <source>
        <dbReference type="Google" id="ProtNLM"/>
    </source>
</evidence>
<evidence type="ECO:0000313" key="4">
    <source>
        <dbReference type="Proteomes" id="UP000579647"/>
    </source>
</evidence>
<dbReference type="SUPFAM" id="SSF51126">
    <property type="entry name" value="Pectin lyase-like"/>
    <property type="match status" value="1"/>
</dbReference>
<dbReference type="InterPro" id="IPR006626">
    <property type="entry name" value="PbH1"/>
</dbReference>
<dbReference type="Gene3D" id="2.160.20.10">
    <property type="entry name" value="Single-stranded right-handed beta-helix, Pectin lyase-like"/>
    <property type="match status" value="1"/>
</dbReference>
<organism evidence="3 4">
    <name type="scientific">Nocardiopsis metallicus</name>
    <dbReference type="NCBI Taxonomy" id="179819"/>
    <lineage>
        <taxon>Bacteria</taxon>
        <taxon>Bacillati</taxon>
        <taxon>Actinomycetota</taxon>
        <taxon>Actinomycetes</taxon>
        <taxon>Streptosporangiales</taxon>
        <taxon>Nocardiopsidaceae</taxon>
        <taxon>Nocardiopsis</taxon>
    </lineage>
</organism>
<feature type="signal peptide" evidence="2">
    <location>
        <begin position="1"/>
        <end position="29"/>
    </location>
</feature>
<keyword evidence="4" id="KW-1185">Reference proteome</keyword>
<evidence type="ECO:0000256" key="1">
    <source>
        <dbReference type="SAM" id="MobiDB-lite"/>
    </source>
</evidence>
<gene>
    <name evidence="3" type="ORF">HNR07_000802</name>
</gene>
<reference evidence="3 4" key="1">
    <citation type="submission" date="2020-08" db="EMBL/GenBank/DDBJ databases">
        <title>Sequencing the genomes of 1000 actinobacteria strains.</title>
        <authorList>
            <person name="Klenk H.-P."/>
        </authorList>
    </citation>
    <scope>NUCLEOTIDE SEQUENCE [LARGE SCALE GENOMIC DNA]</scope>
    <source>
        <strain evidence="3 4">DSM 44598</strain>
    </source>
</reference>
<dbReference type="InterPro" id="IPR011050">
    <property type="entry name" value="Pectin_lyase_fold/virulence"/>
</dbReference>
<protein>
    <recommendedName>
        <fullName evidence="5">Parallel beta helix pectate lyase-like protein</fullName>
    </recommendedName>
</protein>
<dbReference type="InterPro" id="IPR012334">
    <property type="entry name" value="Pectin_lyas_fold"/>
</dbReference>
<dbReference type="SMART" id="SM00710">
    <property type="entry name" value="PbH1"/>
    <property type="match status" value="3"/>
</dbReference>
<evidence type="ECO:0000256" key="2">
    <source>
        <dbReference type="SAM" id="SignalP"/>
    </source>
</evidence>
<accession>A0A840WCB8</accession>
<feature type="region of interest" description="Disordered" evidence="1">
    <location>
        <begin position="33"/>
        <end position="57"/>
    </location>
</feature>